<evidence type="ECO:0000313" key="1">
    <source>
        <dbReference type="EMBL" id="JAH74003.1"/>
    </source>
</evidence>
<dbReference type="EMBL" id="GBXM01034574">
    <property type="protein sequence ID" value="JAH74003.1"/>
    <property type="molecule type" value="Transcribed_RNA"/>
</dbReference>
<accession>A0A0E9V9V1</accession>
<dbReference type="AlphaFoldDB" id="A0A0E9V9V1"/>
<reference evidence="1" key="2">
    <citation type="journal article" date="2015" name="Fish Shellfish Immunol.">
        <title>Early steps in the European eel (Anguilla anguilla)-Vibrio vulnificus interaction in the gills: Role of the RtxA13 toxin.</title>
        <authorList>
            <person name="Callol A."/>
            <person name="Pajuelo D."/>
            <person name="Ebbesson L."/>
            <person name="Teles M."/>
            <person name="MacKenzie S."/>
            <person name="Amaro C."/>
        </authorList>
    </citation>
    <scope>NUCLEOTIDE SEQUENCE</scope>
</reference>
<proteinExistence type="predicted"/>
<sequence>MGNRQYASKQKQSIISTGLHLKNGNLTFEY</sequence>
<protein>
    <submittedName>
        <fullName evidence="1">Uncharacterized protein</fullName>
    </submittedName>
</protein>
<name>A0A0E9V9V1_ANGAN</name>
<reference evidence="1" key="1">
    <citation type="submission" date="2014-11" db="EMBL/GenBank/DDBJ databases">
        <authorList>
            <person name="Amaro Gonzalez C."/>
        </authorList>
    </citation>
    <scope>NUCLEOTIDE SEQUENCE</scope>
</reference>
<organism evidence="1">
    <name type="scientific">Anguilla anguilla</name>
    <name type="common">European freshwater eel</name>
    <name type="synonym">Muraena anguilla</name>
    <dbReference type="NCBI Taxonomy" id="7936"/>
    <lineage>
        <taxon>Eukaryota</taxon>
        <taxon>Metazoa</taxon>
        <taxon>Chordata</taxon>
        <taxon>Craniata</taxon>
        <taxon>Vertebrata</taxon>
        <taxon>Euteleostomi</taxon>
        <taxon>Actinopterygii</taxon>
        <taxon>Neopterygii</taxon>
        <taxon>Teleostei</taxon>
        <taxon>Anguilliformes</taxon>
        <taxon>Anguillidae</taxon>
        <taxon>Anguilla</taxon>
    </lineage>
</organism>